<evidence type="ECO:0000313" key="1">
    <source>
        <dbReference type="EMBL" id="MFD2564617.1"/>
    </source>
</evidence>
<accession>A0ABW5LJQ1</accession>
<dbReference type="InterPro" id="IPR023393">
    <property type="entry name" value="START-like_dom_sf"/>
</dbReference>
<protein>
    <submittedName>
        <fullName evidence="1">SRPBCC family protein</fullName>
    </submittedName>
</protein>
<dbReference type="SUPFAM" id="SSF55961">
    <property type="entry name" value="Bet v1-like"/>
    <property type="match status" value="1"/>
</dbReference>
<reference evidence="2" key="1">
    <citation type="journal article" date="2019" name="Int. J. Syst. Evol. Microbiol.">
        <title>The Global Catalogue of Microorganisms (GCM) 10K type strain sequencing project: providing services to taxonomists for standard genome sequencing and annotation.</title>
        <authorList>
            <consortium name="The Broad Institute Genomics Platform"/>
            <consortium name="The Broad Institute Genome Sequencing Center for Infectious Disease"/>
            <person name="Wu L."/>
            <person name="Ma J."/>
        </authorList>
    </citation>
    <scope>NUCLEOTIDE SEQUENCE [LARGE SCALE GENOMIC DNA]</scope>
    <source>
        <strain evidence="2">KCTC 52274</strain>
    </source>
</reference>
<dbReference type="Pfam" id="PF10604">
    <property type="entry name" value="Polyketide_cyc2"/>
    <property type="match status" value="1"/>
</dbReference>
<dbReference type="EMBL" id="JBHULE010000019">
    <property type="protein sequence ID" value="MFD2564617.1"/>
    <property type="molecule type" value="Genomic_DNA"/>
</dbReference>
<organism evidence="1 2">
    <name type="scientific">Aquimarina rubra</name>
    <dbReference type="NCBI Taxonomy" id="1920033"/>
    <lineage>
        <taxon>Bacteria</taxon>
        <taxon>Pseudomonadati</taxon>
        <taxon>Bacteroidota</taxon>
        <taxon>Flavobacteriia</taxon>
        <taxon>Flavobacteriales</taxon>
        <taxon>Flavobacteriaceae</taxon>
        <taxon>Aquimarina</taxon>
    </lineage>
</organism>
<name>A0ABW5LJQ1_9FLAO</name>
<sequence length="196" mass="22273">MKYLKYLLFLIIVLALIFFGKGMLTPSVSYESEIVVNKPANEAWAVMSDESNLPKWIEGYKRTELVSGTANTVGAISNVYVEDNGQEMMMEETITALKPNEHMAMTFTMDFMDMDYEILFKENDGKTNISSKSTTMGNGIFSKSLISFMKGFMKEQEDKNLSNLKRVIEENTKNYFPEPEIETQTVIDTTAVSLEE</sequence>
<dbReference type="Proteomes" id="UP001597319">
    <property type="component" value="Unassembled WGS sequence"/>
</dbReference>
<gene>
    <name evidence="1" type="ORF">ACFSR1_18180</name>
</gene>
<evidence type="ECO:0000313" key="2">
    <source>
        <dbReference type="Proteomes" id="UP001597319"/>
    </source>
</evidence>
<dbReference type="RefSeq" id="WP_378294440.1">
    <property type="nucleotide sequence ID" value="NZ_JBHULE010000019.1"/>
</dbReference>
<proteinExistence type="predicted"/>
<dbReference type="Gene3D" id="3.30.530.20">
    <property type="match status" value="1"/>
</dbReference>
<dbReference type="InterPro" id="IPR019587">
    <property type="entry name" value="Polyketide_cyclase/dehydratase"/>
</dbReference>
<comment type="caution">
    <text evidence="1">The sequence shown here is derived from an EMBL/GenBank/DDBJ whole genome shotgun (WGS) entry which is preliminary data.</text>
</comment>
<keyword evidence="2" id="KW-1185">Reference proteome</keyword>